<feature type="binding site" evidence="5 7">
    <location>
        <position position="309"/>
    </location>
    <ligand>
        <name>substrate</name>
    </ligand>
</feature>
<reference evidence="9 10" key="1">
    <citation type="submission" date="2018-06" db="EMBL/GenBank/DDBJ databases">
        <title>Extensive metabolic versatility and redundancy in microbially diverse, dynamic hydrothermal sediments.</title>
        <authorList>
            <person name="Dombrowski N."/>
            <person name="Teske A."/>
            <person name="Baker B.J."/>
        </authorList>
    </citation>
    <scope>NUCLEOTIDE SEQUENCE [LARGE SCALE GENOMIC DNA]</scope>
    <source>
        <strain evidence="9">B3_G15</strain>
    </source>
</reference>
<organism evidence="9 10">
    <name type="scientific">Aerophobetes bacterium</name>
    <dbReference type="NCBI Taxonomy" id="2030807"/>
    <lineage>
        <taxon>Bacteria</taxon>
        <taxon>Candidatus Aerophobota</taxon>
    </lineage>
</organism>
<dbReference type="PROSITE" id="PS00395">
    <property type="entry name" value="ALANINE_RACEMASE"/>
    <property type="match status" value="1"/>
</dbReference>
<dbReference type="InterPro" id="IPR001608">
    <property type="entry name" value="Ala_racemase_N"/>
</dbReference>
<feature type="modified residue" description="N6-(pyridoxal phosphate)lysine" evidence="5 6">
    <location>
        <position position="35"/>
    </location>
</feature>
<gene>
    <name evidence="9" type="ORF">DRJ04_01460</name>
</gene>
<feature type="binding site" evidence="5 7">
    <location>
        <position position="133"/>
    </location>
    <ligand>
        <name>substrate</name>
    </ligand>
</feature>
<accession>A0A662DKU8</accession>
<dbReference type="HAMAP" id="MF_01201">
    <property type="entry name" value="Ala_racemase"/>
    <property type="match status" value="1"/>
</dbReference>
<feature type="domain" description="Alanine racemase C-terminal" evidence="8">
    <location>
        <begin position="240"/>
        <end position="368"/>
    </location>
</feature>
<protein>
    <recommendedName>
        <fullName evidence="5">Alanine racemase</fullName>
        <ecNumber evidence="5">5.1.1.1</ecNumber>
    </recommendedName>
</protein>
<dbReference type="Pfam" id="PF01168">
    <property type="entry name" value="Ala_racemase_N"/>
    <property type="match status" value="1"/>
</dbReference>
<dbReference type="Gene3D" id="2.40.37.10">
    <property type="entry name" value="Lyase, Ornithine Decarboxylase, Chain A, domain 1"/>
    <property type="match status" value="1"/>
</dbReference>
<dbReference type="InterPro" id="IPR020622">
    <property type="entry name" value="Ala_racemase_pyridoxalP-BS"/>
</dbReference>
<dbReference type="GO" id="GO:0005829">
    <property type="term" value="C:cytosol"/>
    <property type="evidence" value="ECO:0007669"/>
    <property type="project" value="TreeGrafter"/>
</dbReference>
<dbReference type="UniPathway" id="UPA00042">
    <property type="reaction ID" value="UER00497"/>
</dbReference>
<dbReference type="FunFam" id="3.20.20.10:FF:000002">
    <property type="entry name" value="Alanine racemase"/>
    <property type="match status" value="1"/>
</dbReference>
<evidence type="ECO:0000256" key="7">
    <source>
        <dbReference type="PIRSR" id="PIRSR600821-52"/>
    </source>
</evidence>
<feature type="active site" description="Proton acceptor; specific for L-alanine" evidence="5">
    <location>
        <position position="261"/>
    </location>
</feature>
<evidence type="ECO:0000256" key="4">
    <source>
        <dbReference type="ARBA" id="ARBA00023235"/>
    </source>
</evidence>
<dbReference type="GO" id="GO:0030632">
    <property type="term" value="P:D-alanine biosynthetic process"/>
    <property type="evidence" value="ECO:0007669"/>
    <property type="project" value="UniProtKB-UniRule"/>
</dbReference>
<dbReference type="InterPro" id="IPR029066">
    <property type="entry name" value="PLP-binding_barrel"/>
</dbReference>
<dbReference type="SUPFAM" id="SSF50621">
    <property type="entry name" value="Alanine racemase C-terminal domain-like"/>
    <property type="match status" value="1"/>
</dbReference>
<dbReference type="Gene3D" id="3.20.20.10">
    <property type="entry name" value="Alanine racemase"/>
    <property type="match status" value="1"/>
</dbReference>
<proteinExistence type="inferred from homology"/>
<comment type="pathway">
    <text evidence="5">Amino-acid biosynthesis; D-alanine biosynthesis; D-alanine from L-alanine: step 1/1.</text>
</comment>
<name>A0A662DKU8_UNCAE</name>
<keyword evidence="4 5" id="KW-0413">Isomerase</keyword>
<dbReference type="AlphaFoldDB" id="A0A662DKU8"/>
<evidence type="ECO:0000256" key="6">
    <source>
        <dbReference type="PIRSR" id="PIRSR600821-50"/>
    </source>
</evidence>
<dbReference type="EC" id="5.1.1.1" evidence="5"/>
<dbReference type="PRINTS" id="PR00992">
    <property type="entry name" value="ALARACEMASE"/>
</dbReference>
<dbReference type="InterPro" id="IPR000821">
    <property type="entry name" value="Ala_racemase"/>
</dbReference>
<dbReference type="InterPro" id="IPR009006">
    <property type="entry name" value="Ala_racemase/Decarboxylase_C"/>
</dbReference>
<evidence type="ECO:0000256" key="1">
    <source>
        <dbReference type="ARBA" id="ARBA00000316"/>
    </source>
</evidence>
<comment type="caution">
    <text evidence="9">The sequence shown here is derived from an EMBL/GenBank/DDBJ whole genome shotgun (WGS) entry which is preliminary data.</text>
</comment>
<evidence type="ECO:0000313" key="10">
    <source>
        <dbReference type="Proteomes" id="UP000280417"/>
    </source>
</evidence>
<dbReference type="GO" id="GO:0030170">
    <property type="term" value="F:pyridoxal phosphate binding"/>
    <property type="evidence" value="ECO:0007669"/>
    <property type="project" value="UniProtKB-UniRule"/>
</dbReference>
<evidence type="ECO:0000313" key="9">
    <source>
        <dbReference type="EMBL" id="RLE14913.1"/>
    </source>
</evidence>
<dbReference type="CDD" id="cd00430">
    <property type="entry name" value="PLPDE_III_AR"/>
    <property type="match status" value="1"/>
</dbReference>
<dbReference type="GO" id="GO:0009252">
    <property type="term" value="P:peptidoglycan biosynthetic process"/>
    <property type="evidence" value="ECO:0007669"/>
    <property type="project" value="TreeGrafter"/>
</dbReference>
<dbReference type="SUPFAM" id="SSF51419">
    <property type="entry name" value="PLP-binding barrel"/>
    <property type="match status" value="1"/>
</dbReference>
<dbReference type="Proteomes" id="UP000280417">
    <property type="component" value="Unassembled WGS sequence"/>
</dbReference>
<dbReference type="EMBL" id="QMQA01000024">
    <property type="protein sequence ID" value="RLE14913.1"/>
    <property type="molecule type" value="Genomic_DNA"/>
</dbReference>
<evidence type="ECO:0000256" key="5">
    <source>
        <dbReference type="HAMAP-Rule" id="MF_01201"/>
    </source>
</evidence>
<comment type="catalytic activity">
    <reaction evidence="1 5">
        <text>L-alanine = D-alanine</text>
        <dbReference type="Rhea" id="RHEA:20249"/>
        <dbReference type="ChEBI" id="CHEBI:57416"/>
        <dbReference type="ChEBI" id="CHEBI:57972"/>
        <dbReference type="EC" id="5.1.1.1"/>
    </reaction>
</comment>
<comment type="function">
    <text evidence="5">Catalyzes the interconversion of L-alanine and D-alanine. May also act on other amino acids.</text>
</comment>
<dbReference type="PANTHER" id="PTHR30511">
    <property type="entry name" value="ALANINE RACEMASE"/>
    <property type="match status" value="1"/>
</dbReference>
<dbReference type="PANTHER" id="PTHR30511:SF0">
    <property type="entry name" value="ALANINE RACEMASE, CATABOLIC-RELATED"/>
    <property type="match status" value="1"/>
</dbReference>
<dbReference type="GO" id="GO:0008784">
    <property type="term" value="F:alanine racemase activity"/>
    <property type="evidence" value="ECO:0007669"/>
    <property type="project" value="UniProtKB-UniRule"/>
</dbReference>
<dbReference type="SMART" id="SM01005">
    <property type="entry name" value="Ala_racemase_C"/>
    <property type="match status" value="1"/>
</dbReference>
<sequence>MRPTRVEIDLDSIAYNIHQIRKKVGNKTKIMAVMKANAYGHGAVEVAKVAIDAGAQWLAVALVEEAIQLREAGIQSPILILGSTPPDQVHEVIKYNLSQTVCSRELIETLSNEAQSWNQTAKVHIKVDTGLGRLGIFPEEVAAFVKESSCLEGIEIEGIFTHFSVADEDKAFTELQIKKFKEVISNLEREKIHIPLKHAANSAAVVGFASSYFNLVRPGIILYGLYPSPEMNRTIPLKPAMSFKTKITYLKRVPAGYSLSYDRTFTTKRKSLIAILPVGYADGYPRALSNKGEVLIKGKRAPVVGMICMDMTLVDVTHIPDVKVGDEVVLFGKQNGAQISADEIASKSDLINYEILCGISKRVPRIYKRRDGGNK</sequence>
<evidence type="ECO:0000256" key="3">
    <source>
        <dbReference type="ARBA" id="ARBA00022898"/>
    </source>
</evidence>
<comment type="cofactor">
    <cofactor evidence="2 5 6">
        <name>pyridoxal 5'-phosphate</name>
        <dbReference type="ChEBI" id="CHEBI:597326"/>
    </cofactor>
</comment>
<dbReference type="FunFam" id="2.40.37.10:FF:000006">
    <property type="entry name" value="Alanine racemase"/>
    <property type="match status" value="1"/>
</dbReference>
<evidence type="ECO:0000259" key="8">
    <source>
        <dbReference type="SMART" id="SM01005"/>
    </source>
</evidence>
<comment type="similarity">
    <text evidence="5">Belongs to the alanine racemase family.</text>
</comment>
<dbReference type="NCBIfam" id="TIGR00492">
    <property type="entry name" value="alr"/>
    <property type="match status" value="1"/>
</dbReference>
<keyword evidence="3 5" id="KW-0663">Pyridoxal phosphate</keyword>
<evidence type="ECO:0000256" key="2">
    <source>
        <dbReference type="ARBA" id="ARBA00001933"/>
    </source>
</evidence>
<feature type="active site" description="Proton acceptor; specific for D-alanine" evidence="5">
    <location>
        <position position="35"/>
    </location>
</feature>
<dbReference type="InterPro" id="IPR011079">
    <property type="entry name" value="Ala_racemase_C"/>
</dbReference>
<dbReference type="Pfam" id="PF00842">
    <property type="entry name" value="Ala_racemase_C"/>
    <property type="match status" value="1"/>
</dbReference>